<gene>
    <name evidence="1" type="ORF">F506_11430</name>
</gene>
<accession>A0ABM5V107</accession>
<protein>
    <submittedName>
        <fullName evidence="1">Uncharacterized protein</fullName>
    </submittedName>
</protein>
<evidence type="ECO:0000313" key="1">
    <source>
        <dbReference type="EMBL" id="AKZ63198.1"/>
    </source>
</evidence>
<reference evidence="2" key="1">
    <citation type="journal article" date="2015" name="Genome Announc.">
        <title>Complete Genome Sequence of Herbaspirillum hiltneri N3 (DSM 17495), Isolated from Surface-Sterilized Wheat Roots.</title>
        <authorList>
            <person name="Guizelini D."/>
            <person name="Saizaki P.M."/>
            <person name="Coimbra N.A."/>
            <person name="Weiss V.A."/>
            <person name="Faoro H."/>
            <person name="Sfeir M.Z."/>
            <person name="Baura V.A."/>
            <person name="Monteiro R.A."/>
            <person name="Chubatsu L.S."/>
            <person name="Souza E.M."/>
            <person name="Cruz L.M."/>
            <person name="Pedrosa F.O."/>
            <person name="Raittz R.T."/>
            <person name="Marchaukoski J.N."/>
            <person name="Steffens M.B."/>
        </authorList>
    </citation>
    <scope>NUCLEOTIDE SEQUENCE [LARGE SCALE GENOMIC DNA]</scope>
    <source>
        <strain evidence="2">N3</strain>
    </source>
</reference>
<sequence length="76" mass="8591">MSATSKFPYKGQAVYPQVTLQDNGQYAACFVIRAGYDESGEVRYVRELPTTEFSNEDDAVAYILDFSAEWIDQNPL</sequence>
<dbReference type="RefSeq" id="WP_053197551.1">
    <property type="nucleotide sequence ID" value="NZ_CP011409.1"/>
</dbReference>
<proteinExistence type="predicted"/>
<keyword evidence="2" id="KW-1185">Reference proteome</keyword>
<evidence type="ECO:0000313" key="2">
    <source>
        <dbReference type="Proteomes" id="UP000063429"/>
    </source>
</evidence>
<name>A0ABM5V107_9BURK</name>
<organism evidence="1 2">
    <name type="scientific">Herbaspirillum hiltneri N3</name>
    <dbReference type="NCBI Taxonomy" id="1262470"/>
    <lineage>
        <taxon>Bacteria</taxon>
        <taxon>Pseudomonadati</taxon>
        <taxon>Pseudomonadota</taxon>
        <taxon>Betaproteobacteria</taxon>
        <taxon>Burkholderiales</taxon>
        <taxon>Oxalobacteraceae</taxon>
        <taxon>Herbaspirillum</taxon>
    </lineage>
</organism>
<dbReference type="Proteomes" id="UP000063429">
    <property type="component" value="Chromosome"/>
</dbReference>
<dbReference type="EMBL" id="CP011409">
    <property type="protein sequence ID" value="AKZ63198.1"/>
    <property type="molecule type" value="Genomic_DNA"/>
</dbReference>